<dbReference type="OrthoDB" id="5292295at2"/>
<evidence type="ECO:0000313" key="1">
    <source>
        <dbReference type="EMBL" id="TCK99467.1"/>
    </source>
</evidence>
<sequence>MSDDLLPKDHRLDEATPQEATITVAPETGFGLHDSEWSEDQWSELIVSFVENGMASWRELAALILGHLNPSQTGTSLASSEGFKRRYGKGNTMRIVMDWAYAQTGQCEDCGSRLELQADHVEGRELFEDPLDADYIENMTLRCRRCNVVRRPSHELGGQTFLTAESALMWILLVIKPRTLMDFIRLCRIYGMTMADIRMQEAWAMAHWLSRNEPPLYGIEDDENTSYDLLLWPTGEITRIDVGADIPNEAERLYQNVRGDHSFVFLAVGDDGRKTLFKYPLSWIAFSTYDLGQMPPYALAVRYTQPDRKNGAPQRITPLAPVGMELSSHVVVAPDEKIMLEIGGTLLGGSRTEAPAATHNGKLLPAKHQKRDVWLDVEPA</sequence>
<reference evidence="1 2" key="1">
    <citation type="submission" date="2019-03" db="EMBL/GenBank/DDBJ databases">
        <title>Genomic Encyclopedia of Archaeal and Bacterial Type Strains, Phase II (KMG-II): from individual species to whole genera.</title>
        <authorList>
            <person name="Goeker M."/>
        </authorList>
    </citation>
    <scope>NUCLEOTIDE SEQUENCE [LARGE SCALE GENOMIC DNA]</scope>
    <source>
        <strain evidence="1 2">DSM 26433</strain>
    </source>
</reference>
<keyword evidence="2" id="KW-1185">Reference proteome</keyword>
<dbReference type="AlphaFoldDB" id="A0A4R1N0S2"/>
<protein>
    <submittedName>
        <fullName evidence="1">Uncharacterized protein</fullName>
    </submittedName>
</protein>
<organism evidence="1 2">
    <name type="scientific">Shimia isoporae</name>
    <dbReference type="NCBI Taxonomy" id="647720"/>
    <lineage>
        <taxon>Bacteria</taxon>
        <taxon>Pseudomonadati</taxon>
        <taxon>Pseudomonadota</taxon>
        <taxon>Alphaproteobacteria</taxon>
        <taxon>Rhodobacterales</taxon>
        <taxon>Roseobacteraceae</taxon>
    </lineage>
</organism>
<proteinExistence type="predicted"/>
<comment type="caution">
    <text evidence="1">The sequence shown here is derived from an EMBL/GenBank/DDBJ whole genome shotgun (WGS) entry which is preliminary data.</text>
</comment>
<accession>A0A4R1N0S2</accession>
<dbReference type="Proteomes" id="UP000295673">
    <property type="component" value="Unassembled WGS sequence"/>
</dbReference>
<dbReference type="RefSeq" id="WP_132862071.1">
    <property type="nucleotide sequence ID" value="NZ_SMGR01000005.1"/>
</dbReference>
<gene>
    <name evidence="1" type="ORF">BXY66_3972</name>
</gene>
<dbReference type="EMBL" id="SMGR01000005">
    <property type="protein sequence ID" value="TCK99467.1"/>
    <property type="molecule type" value="Genomic_DNA"/>
</dbReference>
<name>A0A4R1N0S2_9RHOB</name>
<evidence type="ECO:0000313" key="2">
    <source>
        <dbReference type="Proteomes" id="UP000295673"/>
    </source>
</evidence>